<dbReference type="InterPro" id="IPR007893">
    <property type="entry name" value="Spore_coat_U/FanG"/>
</dbReference>
<dbReference type="OrthoDB" id="14444at2"/>
<evidence type="ECO:0000313" key="4">
    <source>
        <dbReference type="Proteomes" id="UP000219036"/>
    </source>
</evidence>
<evidence type="ECO:0000313" key="3">
    <source>
        <dbReference type="EMBL" id="SNZ07926.1"/>
    </source>
</evidence>
<keyword evidence="3" id="KW-0946">Virion</keyword>
<dbReference type="RefSeq" id="WP_097000264.1">
    <property type="nucleotide sequence ID" value="NZ_OBEI01000003.1"/>
</dbReference>
<sequence length="162" mass="16895">MKILKGVLGAVLVGAVIATSATASSATDDYDINVTVDPYCEIYSLTDITLSYNPFNPAVSNTFANFSFACVKGTTFTISATSANGGELVSDTTSDTLPYTLAASVVYPSVSASEGNILNNSLTMTAPTKNPPTAAIRIVNIPFNQNIAPGTYTDTVTLNITY</sequence>
<proteinExistence type="predicted"/>
<feature type="domain" description="Spore coat protein U/FanG" evidence="2">
    <location>
        <begin position="29"/>
        <end position="158"/>
    </location>
</feature>
<keyword evidence="3" id="KW-0167">Capsid protein</keyword>
<organism evidence="3 4">
    <name type="scientific">Persephonella hydrogeniphila</name>
    <dbReference type="NCBI Taxonomy" id="198703"/>
    <lineage>
        <taxon>Bacteria</taxon>
        <taxon>Pseudomonadati</taxon>
        <taxon>Aquificota</taxon>
        <taxon>Aquificia</taxon>
        <taxon>Aquificales</taxon>
        <taxon>Hydrogenothermaceae</taxon>
        <taxon>Persephonella</taxon>
    </lineage>
</organism>
<protein>
    <submittedName>
        <fullName evidence="3">Spore Coat Protein U domain-containing protein</fullName>
    </submittedName>
</protein>
<feature type="chain" id="PRO_5013080606" evidence="1">
    <location>
        <begin position="26"/>
        <end position="162"/>
    </location>
</feature>
<reference evidence="4" key="1">
    <citation type="submission" date="2017-09" db="EMBL/GenBank/DDBJ databases">
        <authorList>
            <person name="Varghese N."/>
            <person name="Submissions S."/>
        </authorList>
    </citation>
    <scope>NUCLEOTIDE SEQUENCE [LARGE SCALE GENOMIC DNA]</scope>
    <source>
        <strain evidence="4">DSM 15103</strain>
    </source>
</reference>
<evidence type="ECO:0000256" key="1">
    <source>
        <dbReference type="SAM" id="SignalP"/>
    </source>
</evidence>
<keyword evidence="1" id="KW-0732">Signal</keyword>
<dbReference type="Proteomes" id="UP000219036">
    <property type="component" value="Unassembled WGS sequence"/>
</dbReference>
<dbReference type="AlphaFoldDB" id="A0A285NJ91"/>
<dbReference type="Pfam" id="PF05229">
    <property type="entry name" value="SCPU"/>
    <property type="match status" value="1"/>
</dbReference>
<name>A0A285NJ91_9AQUI</name>
<feature type="signal peptide" evidence="1">
    <location>
        <begin position="1"/>
        <end position="25"/>
    </location>
</feature>
<accession>A0A285NJ91</accession>
<dbReference type="EMBL" id="OBEI01000003">
    <property type="protein sequence ID" value="SNZ07926.1"/>
    <property type="molecule type" value="Genomic_DNA"/>
</dbReference>
<keyword evidence="4" id="KW-1185">Reference proteome</keyword>
<evidence type="ECO:0000259" key="2">
    <source>
        <dbReference type="Pfam" id="PF05229"/>
    </source>
</evidence>
<gene>
    <name evidence="3" type="ORF">SAMN06265182_1094</name>
</gene>